<reference evidence="1" key="2">
    <citation type="submission" date="2023-04" db="EMBL/GenBank/DDBJ databases">
        <authorList>
            <person name="Bruccoleri R.E."/>
            <person name="Oakeley E.J."/>
            <person name="Faust A.-M."/>
            <person name="Dessus-Babus S."/>
            <person name="Altorfer M."/>
            <person name="Burckhardt D."/>
            <person name="Oertli M."/>
            <person name="Naumann U."/>
            <person name="Petersen F."/>
            <person name="Wong J."/>
        </authorList>
    </citation>
    <scope>NUCLEOTIDE SEQUENCE</scope>
    <source>
        <strain evidence="1">GSM-AAB239-AS_SAM_17_03QT</strain>
        <tissue evidence="1">Leaf</tissue>
    </source>
</reference>
<accession>A0AAX6DYB5</accession>
<sequence>MLYKSIQNSTEDNDQIESSVYEKRYTFSHFAISRAIPLTMIKCS</sequence>
<dbReference type="EMBL" id="JANAVB010041219">
    <property type="protein sequence ID" value="KAJ6796711.1"/>
    <property type="molecule type" value="Genomic_DNA"/>
</dbReference>
<dbReference type="AlphaFoldDB" id="A0AAX6DYB5"/>
<comment type="caution">
    <text evidence="1">The sequence shown here is derived from an EMBL/GenBank/DDBJ whole genome shotgun (WGS) entry which is preliminary data.</text>
</comment>
<protein>
    <submittedName>
        <fullName evidence="1">Sodium/hydrogen exchanger</fullName>
    </submittedName>
</protein>
<proteinExistence type="predicted"/>
<keyword evidence="2" id="KW-1185">Reference proteome</keyword>
<gene>
    <name evidence="1" type="ORF">M6B38_219880</name>
</gene>
<name>A0AAX6DYB5_IRIPA</name>
<evidence type="ECO:0000313" key="2">
    <source>
        <dbReference type="Proteomes" id="UP001140949"/>
    </source>
</evidence>
<reference evidence="1" key="1">
    <citation type="journal article" date="2023" name="GigaByte">
        <title>Genome assembly of the bearded iris, Iris pallida Lam.</title>
        <authorList>
            <person name="Bruccoleri R.E."/>
            <person name="Oakeley E.J."/>
            <person name="Faust A.M.E."/>
            <person name="Altorfer M."/>
            <person name="Dessus-Babus S."/>
            <person name="Burckhardt D."/>
            <person name="Oertli M."/>
            <person name="Naumann U."/>
            <person name="Petersen F."/>
            <person name="Wong J."/>
        </authorList>
    </citation>
    <scope>NUCLEOTIDE SEQUENCE</scope>
    <source>
        <strain evidence="1">GSM-AAB239-AS_SAM_17_03QT</strain>
    </source>
</reference>
<dbReference type="Proteomes" id="UP001140949">
    <property type="component" value="Unassembled WGS sequence"/>
</dbReference>
<organism evidence="1 2">
    <name type="scientific">Iris pallida</name>
    <name type="common">Sweet iris</name>
    <dbReference type="NCBI Taxonomy" id="29817"/>
    <lineage>
        <taxon>Eukaryota</taxon>
        <taxon>Viridiplantae</taxon>
        <taxon>Streptophyta</taxon>
        <taxon>Embryophyta</taxon>
        <taxon>Tracheophyta</taxon>
        <taxon>Spermatophyta</taxon>
        <taxon>Magnoliopsida</taxon>
        <taxon>Liliopsida</taxon>
        <taxon>Asparagales</taxon>
        <taxon>Iridaceae</taxon>
        <taxon>Iridoideae</taxon>
        <taxon>Irideae</taxon>
        <taxon>Iris</taxon>
    </lineage>
</organism>
<evidence type="ECO:0000313" key="1">
    <source>
        <dbReference type="EMBL" id="KAJ6796711.1"/>
    </source>
</evidence>